<protein>
    <submittedName>
        <fullName evidence="2">Uncharacterized protein</fullName>
    </submittedName>
</protein>
<feature type="compositionally biased region" description="Low complexity" evidence="1">
    <location>
        <begin position="14"/>
        <end position="42"/>
    </location>
</feature>
<gene>
    <name evidence="2" type="ORF">CAC42_1242</name>
</gene>
<dbReference type="InParanoid" id="A0A2K1R2P8"/>
<feature type="region of interest" description="Disordered" evidence="1">
    <location>
        <begin position="149"/>
        <end position="170"/>
    </location>
</feature>
<dbReference type="STRING" id="2082308.A0A2K1R2P8"/>
<sequence>MSTASEQKAWGRNRPASISRAPAAQSRSSATSPSASGSTTPSPAVPRHTESKPLATVKPADQVATTPAPAPAGNIWAQRRAAQDQARVSGANTKETAAPANAETSKKSESVGSAGATPAKDAGYTPVCGFNVNEVKEFLKRDASSFKTYRVAESNPKPASAATRGNMANGQSFFSSLGKQVAQLQSSK</sequence>
<evidence type="ECO:0000256" key="1">
    <source>
        <dbReference type="SAM" id="MobiDB-lite"/>
    </source>
</evidence>
<feature type="region of interest" description="Disordered" evidence="1">
    <location>
        <begin position="1"/>
        <end position="126"/>
    </location>
</feature>
<evidence type="ECO:0000313" key="3">
    <source>
        <dbReference type="Proteomes" id="UP000243797"/>
    </source>
</evidence>
<keyword evidence="3" id="KW-1185">Reference proteome</keyword>
<name>A0A2K1R2P8_9PEZI</name>
<proteinExistence type="predicted"/>
<evidence type="ECO:0000313" key="2">
    <source>
        <dbReference type="EMBL" id="PNS21463.1"/>
    </source>
</evidence>
<reference evidence="2 3" key="1">
    <citation type="submission" date="2017-06" db="EMBL/GenBank/DDBJ databases">
        <title>Draft genome sequence of a variant of Elsinoe murrayae.</title>
        <authorList>
            <person name="Cheng Q."/>
        </authorList>
    </citation>
    <scope>NUCLEOTIDE SEQUENCE [LARGE SCALE GENOMIC DNA]</scope>
    <source>
        <strain evidence="2 3">CQ-2017a</strain>
    </source>
</reference>
<accession>A0A2K1R2P8</accession>
<dbReference type="OrthoDB" id="5598843at2759"/>
<dbReference type="Proteomes" id="UP000243797">
    <property type="component" value="Unassembled WGS sequence"/>
</dbReference>
<feature type="compositionally biased region" description="Low complexity" evidence="1">
    <location>
        <begin position="77"/>
        <end position="87"/>
    </location>
</feature>
<organism evidence="2 3">
    <name type="scientific">Sphaceloma murrayae</name>
    <dbReference type="NCBI Taxonomy" id="2082308"/>
    <lineage>
        <taxon>Eukaryota</taxon>
        <taxon>Fungi</taxon>
        <taxon>Dikarya</taxon>
        <taxon>Ascomycota</taxon>
        <taxon>Pezizomycotina</taxon>
        <taxon>Dothideomycetes</taxon>
        <taxon>Dothideomycetidae</taxon>
        <taxon>Myriangiales</taxon>
        <taxon>Elsinoaceae</taxon>
        <taxon>Sphaceloma</taxon>
    </lineage>
</organism>
<dbReference type="AlphaFoldDB" id="A0A2K1R2P8"/>
<comment type="caution">
    <text evidence="2">The sequence shown here is derived from an EMBL/GenBank/DDBJ whole genome shotgun (WGS) entry which is preliminary data.</text>
</comment>
<dbReference type="EMBL" id="NKHZ01000011">
    <property type="protein sequence ID" value="PNS21463.1"/>
    <property type="molecule type" value="Genomic_DNA"/>
</dbReference>